<dbReference type="SUPFAM" id="SSF47413">
    <property type="entry name" value="lambda repressor-like DNA-binding domains"/>
    <property type="match status" value="1"/>
</dbReference>
<comment type="caution">
    <text evidence="2">The sequence shown here is derived from an EMBL/GenBank/DDBJ whole genome shotgun (WGS) entry which is preliminary data.</text>
</comment>
<dbReference type="PROSITE" id="PS50943">
    <property type="entry name" value="HTH_CROC1"/>
    <property type="match status" value="1"/>
</dbReference>
<dbReference type="CDD" id="cd00093">
    <property type="entry name" value="HTH_XRE"/>
    <property type="match status" value="1"/>
</dbReference>
<dbReference type="GO" id="GO:0003677">
    <property type="term" value="F:DNA binding"/>
    <property type="evidence" value="ECO:0007669"/>
    <property type="project" value="InterPro"/>
</dbReference>
<accession>A0A8J7KKN6</accession>
<dbReference type="RefSeq" id="WP_197005122.1">
    <property type="nucleotide sequence ID" value="NZ_BONS01000017.1"/>
</dbReference>
<sequence>MRDAEPQLTTGQRIAQYRHLRKMTQEELAGLVGRTGDWLGKVERGGHEIDRISVLRQIAGVLGVPFWELLGAQILLQWRDGEQHASIPDLRAALSDFRQFVPTTQLSDVDRRVNLDELAVRVEFAWEDYQRSRYNRAALVLPELVTATVDASRTLTGNPQRRAQRQAASVHQLIGVFLPKLGEADLAFATARRGLEMAQLSGDVPTVGSLYRIVAYTLGAAGEFGQSVALIDAAVTLLEPHLSRPEADGLDLSVLGMLSLIGARSAAQAGNGSEAEQLLRHASSLAERLGRDGNYGYTGFGPVNVAIHRTVVAIELGDTARAIEVGADLDTSPLPIERRGRHSIEVARALARLGRHDDAVDTLLTAEQFAPEQIRHHSTARAIVRVASRGRHPAQRSLALAGRMGIQAL</sequence>
<dbReference type="Pfam" id="PF13560">
    <property type="entry name" value="HTH_31"/>
    <property type="match status" value="1"/>
</dbReference>
<gene>
    <name evidence="2" type="ORF">IW245_004543</name>
</gene>
<feature type="domain" description="HTH cro/C1-type" evidence="1">
    <location>
        <begin position="14"/>
        <end position="69"/>
    </location>
</feature>
<name>A0A8J7KKN6_9ACTN</name>
<proteinExistence type="predicted"/>
<evidence type="ECO:0000313" key="3">
    <source>
        <dbReference type="Proteomes" id="UP000622552"/>
    </source>
</evidence>
<dbReference type="AlphaFoldDB" id="A0A8J7KKN6"/>
<dbReference type="InterPro" id="IPR011990">
    <property type="entry name" value="TPR-like_helical_dom_sf"/>
</dbReference>
<dbReference type="Proteomes" id="UP000622552">
    <property type="component" value="Unassembled WGS sequence"/>
</dbReference>
<dbReference type="EMBL" id="JADOUF010000001">
    <property type="protein sequence ID" value="MBG6138349.1"/>
    <property type="molecule type" value="Genomic_DNA"/>
</dbReference>
<dbReference type="SUPFAM" id="SSF48452">
    <property type="entry name" value="TPR-like"/>
    <property type="match status" value="1"/>
</dbReference>
<dbReference type="SMART" id="SM00530">
    <property type="entry name" value="HTH_XRE"/>
    <property type="match status" value="1"/>
</dbReference>
<dbReference type="Gene3D" id="1.10.260.40">
    <property type="entry name" value="lambda repressor-like DNA-binding domains"/>
    <property type="match status" value="1"/>
</dbReference>
<protein>
    <submittedName>
        <fullName evidence="2">Transcriptional regulator with XRE-family HTH domain</fullName>
    </submittedName>
</protein>
<keyword evidence="3" id="KW-1185">Reference proteome</keyword>
<organism evidence="2 3">
    <name type="scientific">Longispora fulva</name>
    <dbReference type="NCBI Taxonomy" id="619741"/>
    <lineage>
        <taxon>Bacteria</taxon>
        <taxon>Bacillati</taxon>
        <taxon>Actinomycetota</taxon>
        <taxon>Actinomycetes</taxon>
        <taxon>Micromonosporales</taxon>
        <taxon>Micromonosporaceae</taxon>
        <taxon>Longispora</taxon>
    </lineage>
</organism>
<dbReference type="Gene3D" id="1.25.40.10">
    <property type="entry name" value="Tetratricopeptide repeat domain"/>
    <property type="match status" value="1"/>
</dbReference>
<dbReference type="InterPro" id="IPR010982">
    <property type="entry name" value="Lambda_DNA-bd_dom_sf"/>
</dbReference>
<evidence type="ECO:0000313" key="2">
    <source>
        <dbReference type="EMBL" id="MBG6138349.1"/>
    </source>
</evidence>
<reference evidence="2" key="1">
    <citation type="submission" date="2020-11" db="EMBL/GenBank/DDBJ databases">
        <title>Sequencing the genomes of 1000 actinobacteria strains.</title>
        <authorList>
            <person name="Klenk H.-P."/>
        </authorList>
    </citation>
    <scope>NUCLEOTIDE SEQUENCE</scope>
    <source>
        <strain evidence="2">DSM 45356</strain>
    </source>
</reference>
<dbReference type="InterPro" id="IPR001387">
    <property type="entry name" value="Cro/C1-type_HTH"/>
</dbReference>
<evidence type="ECO:0000259" key="1">
    <source>
        <dbReference type="PROSITE" id="PS50943"/>
    </source>
</evidence>